<dbReference type="Gene3D" id="1.10.1220.10">
    <property type="entry name" value="Met repressor-like"/>
    <property type="match status" value="1"/>
</dbReference>
<comment type="caution">
    <text evidence="1">The sequence shown here is derived from an EMBL/GenBank/DDBJ whole genome shotgun (WGS) entry which is preliminary data.</text>
</comment>
<evidence type="ECO:0000313" key="1">
    <source>
        <dbReference type="EMBL" id="NBI33826.1"/>
    </source>
</evidence>
<dbReference type="GO" id="GO:0006355">
    <property type="term" value="P:regulation of DNA-templated transcription"/>
    <property type="evidence" value="ECO:0007669"/>
    <property type="project" value="InterPro"/>
</dbReference>
<protein>
    <submittedName>
        <fullName evidence="1">Uncharacterized protein</fullName>
    </submittedName>
</protein>
<reference evidence="1" key="1">
    <citation type="submission" date="2018-08" db="EMBL/GenBank/DDBJ databases">
        <title>Murine metabolic-syndrome-specific gut microbial biobank.</title>
        <authorList>
            <person name="Liu C."/>
        </authorList>
    </citation>
    <scope>NUCLEOTIDE SEQUENCE [LARGE SCALE GENOMIC DNA]</scope>
    <source>
        <strain evidence="1">Z82</strain>
    </source>
</reference>
<gene>
    <name evidence="1" type="ORF">D1639_02000</name>
</gene>
<name>A0A7C9NUX5_9BACT</name>
<accession>A0A7C9NUX5</accession>
<dbReference type="InterPro" id="IPR013321">
    <property type="entry name" value="Arc_rbn_hlx_hlx"/>
</dbReference>
<organism evidence="1">
    <name type="scientific">Muribaculaceae bacterium Z82</name>
    <dbReference type="NCBI Taxonomy" id="2304548"/>
    <lineage>
        <taxon>Bacteria</taxon>
        <taxon>Pseudomonadati</taxon>
        <taxon>Bacteroidota</taxon>
        <taxon>Bacteroidia</taxon>
        <taxon>Bacteroidales</taxon>
        <taxon>Muribaculaceae</taxon>
    </lineage>
</organism>
<dbReference type="EMBL" id="QWKH01000007">
    <property type="protein sequence ID" value="NBI33826.1"/>
    <property type="molecule type" value="Genomic_DNA"/>
</dbReference>
<sequence length="88" mass="9752">MTSLLREMGSTLSQLVNAAYEYVLAERKLPRAGARLGEGAVAPRQLTQEQIHRIASALEAMHVGPAEDDRALDEQLREARDERYAAFA</sequence>
<proteinExistence type="predicted"/>
<dbReference type="AlphaFoldDB" id="A0A7C9NUX5"/>